<dbReference type="RefSeq" id="WP_187529413.1">
    <property type="nucleotide sequence ID" value="NZ_CP060724.1"/>
</dbReference>
<protein>
    <submittedName>
        <fullName evidence="2">DUF4044 domain-containing protein</fullName>
    </submittedName>
</protein>
<keyword evidence="1" id="KW-0812">Transmembrane</keyword>
<accession>A0A7G9T656</accession>
<dbReference type="EMBL" id="CP060724">
    <property type="protein sequence ID" value="QNN75581.1"/>
    <property type="molecule type" value="Genomic_DNA"/>
</dbReference>
<proteinExistence type="predicted"/>
<feature type="transmembrane region" description="Helical" evidence="1">
    <location>
        <begin position="12"/>
        <end position="37"/>
    </location>
</feature>
<dbReference type="AlphaFoldDB" id="A0A7G9T656"/>
<sequence>MAKKKKSRLTRINQVFVVIMLILSLASVFVVLLQAFMN</sequence>
<gene>
    <name evidence="2" type="ORF">H9L19_01400</name>
</gene>
<reference evidence="2 3" key="1">
    <citation type="submission" date="2020-08" db="EMBL/GenBank/DDBJ databases">
        <title>Genome sequence of Weissella diestrammenae KACC 16890T.</title>
        <authorList>
            <person name="Hyun D.-W."/>
            <person name="Bae J.-W."/>
        </authorList>
    </citation>
    <scope>NUCLEOTIDE SEQUENCE [LARGE SCALE GENOMIC DNA]</scope>
    <source>
        <strain evidence="2 3">KACC 16890</strain>
    </source>
</reference>
<organism evidence="2 3">
    <name type="scientific">Weissella diestrammenae</name>
    <dbReference type="NCBI Taxonomy" id="1162633"/>
    <lineage>
        <taxon>Bacteria</taxon>
        <taxon>Bacillati</taxon>
        <taxon>Bacillota</taxon>
        <taxon>Bacilli</taxon>
        <taxon>Lactobacillales</taxon>
        <taxon>Lactobacillaceae</taxon>
        <taxon>Weissella</taxon>
    </lineage>
</organism>
<evidence type="ECO:0000313" key="2">
    <source>
        <dbReference type="EMBL" id="QNN75581.1"/>
    </source>
</evidence>
<evidence type="ECO:0000256" key="1">
    <source>
        <dbReference type="SAM" id="Phobius"/>
    </source>
</evidence>
<keyword evidence="1" id="KW-0472">Membrane</keyword>
<dbReference type="KEGG" id="wdi:H9L19_01400"/>
<dbReference type="Proteomes" id="UP000515800">
    <property type="component" value="Chromosome"/>
</dbReference>
<dbReference type="Pfam" id="PF13253">
    <property type="entry name" value="DUF4044"/>
    <property type="match status" value="1"/>
</dbReference>
<keyword evidence="3" id="KW-1185">Reference proteome</keyword>
<keyword evidence="1" id="KW-1133">Transmembrane helix</keyword>
<name>A0A7G9T656_9LACO</name>
<dbReference type="InterPro" id="IPR025270">
    <property type="entry name" value="DUF4044"/>
</dbReference>
<evidence type="ECO:0000313" key="3">
    <source>
        <dbReference type="Proteomes" id="UP000515800"/>
    </source>
</evidence>